<dbReference type="Proteomes" id="UP000321570">
    <property type="component" value="Unassembled WGS sequence"/>
</dbReference>
<proteinExistence type="predicted"/>
<dbReference type="EMBL" id="CABIJS010000222">
    <property type="protein sequence ID" value="VUZ46757.1"/>
    <property type="molecule type" value="Genomic_DNA"/>
</dbReference>
<sequence>MEVEQPNIVTVSSGAGAIAKNEPEISPLVLEPVPRIEAECVAENVNSKADASPLIFEISSTNTVEAVIKQMDIE</sequence>
<keyword evidence="2" id="KW-1185">Reference proteome</keyword>
<evidence type="ECO:0000313" key="1">
    <source>
        <dbReference type="EMBL" id="VUZ46757.1"/>
    </source>
</evidence>
<name>A0A564YHH9_HYMDI</name>
<dbReference type="AlphaFoldDB" id="A0A564YHH9"/>
<feature type="non-terminal residue" evidence="1">
    <location>
        <position position="74"/>
    </location>
</feature>
<evidence type="ECO:0000313" key="2">
    <source>
        <dbReference type="Proteomes" id="UP000321570"/>
    </source>
</evidence>
<protein>
    <submittedName>
        <fullName evidence="1">Uncharacterized protein</fullName>
    </submittedName>
</protein>
<organism evidence="1 2">
    <name type="scientific">Hymenolepis diminuta</name>
    <name type="common">Rat tapeworm</name>
    <dbReference type="NCBI Taxonomy" id="6216"/>
    <lineage>
        <taxon>Eukaryota</taxon>
        <taxon>Metazoa</taxon>
        <taxon>Spiralia</taxon>
        <taxon>Lophotrochozoa</taxon>
        <taxon>Platyhelminthes</taxon>
        <taxon>Cestoda</taxon>
        <taxon>Eucestoda</taxon>
        <taxon>Cyclophyllidea</taxon>
        <taxon>Hymenolepididae</taxon>
        <taxon>Hymenolepis</taxon>
    </lineage>
</organism>
<reference evidence="1 2" key="1">
    <citation type="submission" date="2019-07" db="EMBL/GenBank/DDBJ databases">
        <authorList>
            <person name="Jastrzebski P J."/>
            <person name="Paukszto L."/>
            <person name="Jastrzebski P J."/>
        </authorList>
    </citation>
    <scope>NUCLEOTIDE SEQUENCE [LARGE SCALE GENOMIC DNA]</scope>
    <source>
        <strain evidence="1 2">WMS-il1</strain>
    </source>
</reference>
<accession>A0A564YHH9</accession>
<gene>
    <name evidence="1" type="ORF">WMSIL1_LOCUS6349</name>
</gene>